<dbReference type="AlphaFoldDB" id="A0AAV3XYZ1"/>
<evidence type="ECO:0000313" key="2">
    <source>
        <dbReference type="EMBL" id="GFN75066.1"/>
    </source>
</evidence>
<dbReference type="Proteomes" id="UP000735302">
    <property type="component" value="Unassembled WGS sequence"/>
</dbReference>
<evidence type="ECO:0000256" key="1">
    <source>
        <dbReference type="SAM" id="MobiDB-lite"/>
    </source>
</evidence>
<protein>
    <submittedName>
        <fullName evidence="2">Uncharacterized protein</fullName>
    </submittedName>
</protein>
<feature type="compositionally biased region" description="Polar residues" evidence="1">
    <location>
        <begin position="19"/>
        <end position="28"/>
    </location>
</feature>
<comment type="caution">
    <text evidence="2">The sequence shown here is derived from an EMBL/GenBank/DDBJ whole genome shotgun (WGS) entry which is preliminary data.</text>
</comment>
<accession>A0AAV3XYZ1</accession>
<gene>
    <name evidence="2" type="ORF">PoB_000157200</name>
</gene>
<sequence>MDVNVEGTVGEDRERKLQPGTSSELRATAKPNQSFTHAWLQPRLIVFRHDAGTDIFDAAVHLEAEKRGMRRGDVRFYCCERKEGGMQVPVLVTDTEEFAGILPRAIVVPYRLRAMF</sequence>
<keyword evidence="3" id="KW-1185">Reference proteome</keyword>
<evidence type="ECO:0000313" key="3">
    <source>
        <dbReference type="Proteomes" id="UP000735302"/>
    </source>
</evidence>
<feature type="region of interest" description="Disordered" evidence="1">
    <location>
        <begin position="1"/>
        <end position="28"/>
    </location>
</feature>
<organism evidence="2 3">
    <name type="scientific">Plakobranchus ocellatus</name>
    <dbReference type="NCBI Taxonomy" id="259542"/>
    <lineage>
        <taxon>Eukaryota</taxon>
        <taxon>Metazoa</taxon>
        <taxon>Spiralia</taxon>
        <taxon>Lophotrochozoa</taxon>
        <taxon>Mollusca</taxon>
        <taxon>Gastropoda</taxon>
        <taxon>Heterobranchia</taxon>
        <taxon>Euthyneura</taxon>
        <taxon>Panpulmonata</taxon>
        <taxon>Sacoglossa</taxon>
        <taxon>Placobranchoidea</taxon>
        <taxon>Plakobranchidae</taxon>
        <taxon>Plakobranchus</taxon>
    </lineage>
</organism>
<reference evidence="2 3" key="1">
    <citation type="journal article" date="2021" name="Elife">
        <title>Chloroplast acquisition without the gene transfer in kleptoplastic sea slugs, Plakobranchus ocellatus.</title>
        <authorList>
            <person name="Maeda T."/>
            <person name="Takahashi S."/>
            <person name="Yoshida T."/>
            <person name="Shimamura S."/>
            <person name="Takaki Y."/>
            <person name="Nagai Y."/>
            <person name="Toyoda A."/>
            <person name="Suzuki Y."/>
            <person name="Arimoto A."/>
            <person name="Ishii H."/>
            <person name="Satoh N."/>
            <person name="Nishiyama T."/>
            <person name="Hasebe M."/>
            <person name="Maruyama T."/>
            <person name="Minagawa J."/>
            <person name="Obokata J."/>
            <person name="Shigenobu S."/>
        </authorList>
    </citation>
    <scope>NUCLEOTIDE SEQUENCE [LARGE SCALE GENOMIC DNA]</scope>
</reference>
<proteinExistence type="predicted"/>
<name>A0AAV3XYZ1_9GAST</name>
<dbReference type="EMBL" id="BLXT01000208">
    <property type="protein sequence ID" value="GFN75066.1"/>
    <property type="molecule type" value="Genomic_DNA"/>
</dbReference>